<dbReference type="InterPro" id="IPR012334">
    <property type="entry name" value="Pectin_lyas_fold"/>
</dbReference>
<protein>
    <recommendedName>
        <fullName evidence="3">Parallel beta helix pectate lyase-like protein</fullName>
    </recommendedName>
</protein>
<dbReference type="EMBL" id="QPIX01000007">
    <property type="protein sequence ID" value="RCW23203.1"/>
    <property type="molecule type" value="Genomic_DNA"/>
</dbReference>
<evidence type="ECO:0008006" key="3">
    <source>
        <dbReference type="Google" id="ProtNLM"/>
    </source>
</evidence>
<dbReference type="InterPro" id="IPR011050">
    <property type="entry name" value="Pectin_lyase_fold/virulence"/>
</dbReference>
<sequence>MKPWSRWEASGRTAVPESIMIAVTAMIFSLGWSTDARAKMCDAAFYEKLRSAPNGKDDRINVDCDLQLRPDDVITRKLVFAGEAASGVSLDCQGATLGSSKMKYSVGAPTVLVRSQKLPGDSGWSVPRDIRITNCKIVGNIRLTGLGPNGEAEDVRKSSLNRDHTANAQRNAPSGIELTNISVEAVGTIPLYFGPGVTKSSLTNSTIRGKSAKTVIYLDAESAENVISGNRFSIKADREMIAVDGSARNVISGNVFRNPMKGGIFVYRNCGEGGTIRHQEPRSNRISDNRFVYRSSIVAYPAIWLNHRDVGKWYCKVDPRYPFGSSLDPRDRAIDNVLAGNRFEGAISPMVLNTERK</sequence>
<keyword evidence="2" id="KW-1185">Reference proteome</keyword>
<name>A0A6I7HN66_9HYPH</name>
<evidence type="ECO:0000313" key="2">
    <source>
        <dbReference type="Proteomes" id="UP000252582"/>
    </source>
</evidence>
<dbReference type="Gene3D" id="2.160.20.10">
    <property type="entry name" value="Single-stranded right-handed beta-helix, Pectin lyase-like"/>
    <property type="match status" value="1"/>
</dbReference>
<comment type="caution">
    <text evidence="1">The sequence shown here is derived from an EMBL/GenBank/DDBJ whole genome shotgun (WGS) entry which is preliminary data.</text>
</comment>
<proteinExistence type="predicted"/>
<dbReference type="Proteomes" id="UP000252582">
    <property type="component" value="Unassembled WGS sequence"/>
</dbReference>
<organism evidence="1 2">
    <name type="scientific">Ciceribacter lividus</name>
    <dbReference type="NCBI Taxonomy" id="1197950"/>
    <lineage>
        <taxon>Bacteria</taxon>
        <taxon>Pseudomonadati</taxon>
        <taxon>Pseudomonadota</taxon>
        <taxon>Alphaproteobacteria</taxon>
        <taxon>Hyphomicrobiales</taxon>
        <taxon>Rhizobiaceae</taxon>
        <taxon>Ciceribacter</taxon>
    </lineage>
</organism>
<dbReference type="SUPFAM" id="SSF51126">
    <property type="entry name" value="Pectin lyase-like"/>
    <property type="match status" value="1"/>
</dbReference>
<evidence type="ECO:0000313" key="1">
    <source>
        <dbReference type="EMBL" id="RCW23203.1"/>
    </source>
</evidence>
<dbReference type="AlphaFoldDB" id="A0A6I7HN66"/>
<gene>
    <name evidence="1" type="ORF">DFR48_10772</name>
</gene>
<accession>A0A6I7HN66</accession>
<reference evidence="1 2" key="1">
    <citation type="submission" date="2018-07" db="EMBL/GenBank/DDBJ databases">
        <title>Genomic Encyclopedia of Type Strains, Phase IV (KMG-IV): sequencing the most valuable type-strain genomes for metagenomic binning, comparative biology and taxonomic classification.</title>
        <authorList>
            <person name="Goeker M."/>
        </authorList>
    </citation>
    <scope>NUCLEOTIDE SEQUENCE [LARGE SCALE GENOMIC DNA]</scope>
    <source>
        <strain evidence="1 2">DSM 25528</strain>
    </source>
</reference>